<evidence type="ECO:0000313" key="2">
    <source>
        <dbReference type="Proteomes" id="UP000238375"/>
    </source>
</evidence>
<organism evidence="1 2">
    <name type="scientific">Spirosoma oryzae</name>
    <dbReference type="NCBI Taxonomy" id="1469603"/>
    <lineage>
        <taxon>Bacteria</taxon>
        <taxon>Pseudomonadati</taxon>
        <taxon>Bacteroidota</taxon>
        <taxon>Cytophagia</taxon>
        <taxon>Cytophagales</taxon>
        <taxon>Cytophagaceae</taxon>
        <taxon>Spirosoma</taxon>
    </lineage>
</organism>
<proteinExistence type="predicted"/>
<dbReference type="InterPro" id="IPR056510">
    <property type="entry name" value="WapI"/>
</dbReference>
<dbReference type="RefSeq" id="WP_106136509.1">
    <property type="nucleotide sequence ID" value="NZ_PVTE01000003.1"/>
</dbReference>
<dbReference type="Proteomes" id="UP000238375">
    <property type="component" value="Unassembled WGS sequence"/>
</dbReference>
<comment type="caution">
    <text evidence="1">The sequence shown here is derived from an EMBL/GenBank/DDBJ whole genome shotgun (WGS) entry which is preliminary data.</text>
</comment>
<sequence length="147" mass="16781">MILTGNQSFFELQLLAVQPSRLSTERHRPSLLELAVRSGWQRHRSVALGATLRTDELDQLVGWLRQMGQPHTRLPRLLFQDASLAFDCLTADADECLLQIKLDHDFTPAWHVNPLTPFWIPILTSRLAVQQAADDLYAQFMQLAGYE</sequence>
<evidence type="ECO:0000313" key="1">
    <source>
        <dbReference type="EMBL" id="PRY44080.1"/>
    </source>
</evidence>
<dbReference type="EMBL" id="PVTE01000003">
    <property type="protein sequence ID" value="PRY44080.1"/>
    <property type="molecule type" value="Genomic_DNA"/>
</dbReference>
<accession>A0A2T0TEJ3</accession>
<dbReference type="AlphaFoldDB" id="A0A2T0TEJ3"/>
<protein>
    <submittedName>
        <fullName evidence="1">Uncharacterized protein</fullName>
    </submittedName>
</protein>
<gene>
    <name evidence="1" type="ORF">CLV58_10349</name>
</gene>
<dbReference type="Pfam" id="PF24716">
    <property type="entry name" value="WapI"/>
    <property type="match status" value="1"/>
</dbReference>
<reference evidence="1 2" key="1">
    <citation type="submission" date="2018-03" db="EMBL/GenBank/DDBJ databases">
        <title>Genomic Encyclopedia of Archaeal and Bacterial Type Strains, Phase II (KMG-II): from individual species to whole genera.</title>
        <authorList>
            <person name="Goeker M."/>
        </authorList>
    </citation>
    <scope>NUCLEOTIDE SEQUENCE [LARGE SCALE GENOMIC DNA]</scope>
    <source>
        <strain evidence="1 2">DSM 28354</strain>
    </source>
</reference>
<name>A0A2T0TEJ3_9BACT</name>
<keyword evidence="2" id="KW-1185">Reference proteome</keyword>